<evidence type="ECO:0000313" key="9">
    <source>
        <dbReference type="Proteomes" id="UP000620046"/>
    </source>
</evidence>
<evidence type="ECO:0000313" key="8">
    <source>
        <dbReference type="EMBL" id="GGA38768.1"/>
    </source>
</evidence>
<keyword evidence="4" id="KW-0249">Electron transport</keyword>
<proteinExistence type="predicted"/>
<dbReference type="Gene3D" id="1.10.760.10">
    <property type="entry name" value="Cytochrome c-like domain"/>
    <property type="match status" value="1"/>
</dbReference>
<keyword evidence="3 6" id="KW-0479">Metal-binding</keyword>
<keyword evidence="9" id="KW-1185">Reference proteome</keyword>
<organism evidence="8 9">
    <name type="scientific">Dyella nitratireducens</name>
    <dbReference type="NCBI Taxonomy" id="1849580"/>
    <lineage>
        <taxon>Bacteria</taxon>
        <taxon>Pseudomonadati</taxon>
        <taxon>Pseudomonadota</taxon>
        <taxon>Gammaproteobacteria</taxon>
        <taxon>Lysobacterales</taxon>
        <taxon>Rhodanobacteraceae</taxon>
        <taxon>Dyella</taxon>
    </lineage>
</organism>
<reference evidence="9" key="1">
    <citation type="journal article" date="2019" name="Int. J. Syst. Evol. Microbiol.">
        <title>The Global Catalogue of Microorganisms (GCM) 10K type strain sequencing project: providing services to taxonomists for standard genome sequencing and annotation.</title>
        <authorList>
            <consortium name="The Broad Institute Genomics Platform"/>
            <consortium name="The Broad Institute Genome Sequencing Center for Infectious Disease"/>
            <person name="Wu L."/>
            <person name="Ma J."/>
        </authorList>
    </citation>
    <scope>NUCLEOTIDE SEQUENCE [LARGE SCALE GENOMIC DNA]</scope>
    <source>
        <strain evidence="9">CGMCC 1.15439</strain>
    </source>
</reference>
<dbReference type="SUPFAM" id="SSF46626">
    <property type="entry name" value="Cytochrome c"/>
    <property type="match status" value="1"/>
</dbReference>
<evidence type="ECO:0000256" key="5">
    <source>
        <dbReference type="ARBA" id="ARBA00023004"/>
    </source>
</evidence>
<dbReference type="Proteomes" id="UP000620046">
    <property type="component" value="Unassembled WGS sequence"/>
</dbReference>
<evidence type="ECO:0000256" key="4">
    <source>
        <dbReference type="ARBA" id="ARBA00022982"/>
    </source>
</evidence>
<comment type="caution">
    <text evidence="8">The sequence shown here is derived from an EMBL/GenBank/DDBJ whole genome shotgun (WGS) entry which is preliminary data.</text>
</comment>
<dbReference type="InterPro" id="IPR036909">
    <property type="entry name" value="Cyt_c-like_dom_sf"/>
</dbReference>
<evidence type="ECO:0000259" key="7">
    <source>
        <dbReference type="PROSITE" id="PS51007"/>
    </source>
</evidence>
<feature type="domain" description="Cytochrome c" evidence="7">
    <location>
        <begin position="32"/>
        <end position="133"/>
    </location>
</feature>
<gene>
    <name evidence="8" type="primary">cycA</name>
    <name evidence="8" type="ORF">GCM10010981_30040</name>
</gene>
<protein>
    <submittedName>
        <fullName evidence="8">Cytochrome C2</fullName>
    </submittedName>
</protein>
<evidence type="ECO:0000256" key="1">
    <source>
        <dbReference type="ARBA" id="ARBA00022448"/>
    </source>
</evidence>
<evidence type="ECO:0000256" key="2">
    <source>
        <dbReference type="ARBA" id="ARBA00022617"/>
    </source>
</evidence>
<keyword evidence="1" id="KW-0813">Transport</keyword>
<keyword evidence="2 6" id="KW-0349">Heme</keyword>
<keyword evidence="5 6" id="KW-0408">Iron</keyword>
<dbReference type="PROSITE" id="PS51007">
    <property type="entry name" value="CYTC"/>
    <property type="match status" value="1"/>
</dbReference>
<dbReference type="PANTHER" id="PTHR11961">
    <property type="entry name" value="CYTOCHROME C"/>
    <property type="match status" value="1"/>
</dbReference>
<accession>A0ABQ1G8E1</accession>
<dbReference type="Pfam" id="PF00034">
    <property type="entry name" value="Cytochrom_C"/>
    <property type="match status" value="1"/>
</dbReference>
<evidence type="ECO:0000256" key="6">
    <source>
        <dbReference type="PROSITE-ProRule" id="PRU00433"/>
    </source>
</evidence>
<sequence length="133" mass="14366">MSQSVLGRLLRGSAVAGLLIGWMLASPMVRAGDASAGADVFKSECAECHSPKQGKNKKGPSLFGIVGRPAGSITDYNYSDALKQAHWTWTTDKLHDYLSRPAKQANPGTKMKYDGLDDAKQLEDLITYLGTLH</sequence>
<dbReference type="InterPro" id="IPR009056">
    <property type="entry name" value="Cyt_c-like_dom"/>
</dbReference>
<evidence type="ECO:0000256" key="3">
    <source>
        <dbReference type="ARBA" id="ARBA00022723"/>
    </source>
</evidence>
<dbReference type="InterPro" id="IPR002327">
    <property type="entry name" value="Cyt_c_1A/1B"/>
</dbReference>
<dbReference type="PRINTS" id="PR00604">
    <property type="entry name" value="CYTCHRMECIAB"/>
</dbReference>
<dbReference type="EMBL" id="BMJA01000002">
    <property type="protein sequence ID" value="GGA38768.1"/>
    <property type="molecule type" value="Genomic_DNA"/>
</dbReference>
<name>A0ABQ1G8E1_9GAMM</name>